<evidence type="ECO:0000313" key="2">
    <source>
        <dbReference type="EMBL" id="RKI94374.1"/>
    </source>
</evidence>
<dbReference type="EMBL" id="RAYQ01000001">
    <property type="protein sequence ID" value="RKI94374.1"/>
    <property type="molecule type" value="Genomic_DNA"/>
</dbReference>
<organism evidence="2 3">
    <name type="scientific">Parablautia intestinalis</name>
    <dbReference type="NCBI Taxonomy" id="2320100"/>
    <lineage>
        <taxon>Bacteria</taxon>
        <taxon>Bacillati</taxon>
        <taxon>Bacillota</taxon>
        <taxon>Clostridia</taxon>
        <taxon>Lachnospirales</taxon>
        <taxon>Lachnospiraceae</taxon>
        <taxon>Parablautia</taxon>
    </lineage>
</organism>
<name>A0A3A9ATI5_9FIRM</name>
<evidence type="ECO:0000313" key="3">
    <source>
        <dbReference type="Proteomes" id="UP000280696"/>
    </source>
</evidence>
<proteinExistence type="predicted"/>
<keyword evidence="3" id="KW-1185">Reference proteome</keyword>
<dbReference type="OrthoDB" id="2056368at2"/>
<dbReference type="Proteomes" id="UP000280696">
    <property type="component" value="Unassembled WGS sequence"/>
</dbReference>
<dbReference type="AlphaFoldDB" id="A0A3A9ATI5"/>
<comment type="caution">
    <text evidence="2">The sequence shown here is derived from an EMBL/GenBank/DDBJ whole genome shotgun (WGS) entry which is preliminary data.</text>
</comment>
<feature type="region of interest" description="Disordered" evidence="1">
    <location>
        <begin position="53"/>
        <end position="73"/>
    </location>
</feature>
<gene>
    <name evidence="2" type="ORF">D7V94_01750</name>
</gene>
<sequence length="73" mass="8910">MHEYTGLNVNEIEELEYIDYLQYRRDAFIHEMNKTEEGREYLENALMLTQTEPDREGLRRISGGRERRQCQRD</sequence>
<evidence type="ECO:0000256" key="1">
    <source>
        <dbReference type="SAM" id="MobiDB-lite"/>
    </source>
</evidence>
<accession>A0A3A9ATI5</accession>
<protein>
    <submittedName>
        <fullName evidence="2">Uncharacterized protein</fullName>
    </submittedName>
</protein>
<reference evidence="2 3" key="1">
    <citation type="submission" date="2018-09" db="EMBL/GenBank/DDBJ databases">
        <title>Murine metabolic-syndrome-specific gut microbial biobank.</title>
        <authorList>
            <person name="Liu C."/>
        </authorList>
    </citation>
    <scope>NUCLEOTIDE SEQUENCE [LARGE SCALE GENOMIC DNA]</scope>
    <source>
        <strain evidence="2 3">0.1xD8-82</strain>
    </source>
</reference>